<keyword evidence="8 13" id="KW-0249">Electron transport</keyword>
<evidence type="ECO:0000256" key="11">
    <source>
        <dbReference type="ARBA" id="ARBA00023004"/>
    </source>
</evidence>
<dbReference type="GO" id="GO:0102721">
    <property type="term" value="F:ubiquinol:oxygen oxidoreductase activity"/>
    <property type="evidence" value="ECO:0007669"/>
    <property type="project" value="UniProtKB-EC"/>
</dbReference>
<evidence type="ECO:0000256" key="14">
    <source>
        <dbReference type="SAM" id="MobiDB-lite"/>
    </source>
</evidence>
<keyword evidence="9" id="KW-1133">Transmembrane helix</keyword>
<reference evidence="15" key="1">
    <citation type="submission" date="2020-08" db="EMBL/GenBank/DDBJ databases">
        <title>Plant Genome Project.</title>
        <authorList>
            <person name="Zhang R.-G."/>
        </authorList>
    </citation>
    <scope>NUCLEOTIDE SEQUENCE</scope>
    <source>
        <strain evidence="15">WSP0</strain>
        <tissue evidence="15">Leaf</tissue>
    </source>
</reference>
<dbReference type="GO" id="GO:0016020">
    <property type="term" value="C:membrane"/>
    <property type="evidence" value="ECO:0007669"/>
    <property type="project" value="UniProtKB-SubCell"/>
</dbReference>
<keyword evidence="5 13" id="KW-0679">Respiratory chain</keyword>
<keyword evidence="12 13" id="KW-0472">Membrane</keyword>
<dbReference type="InterPro" id="IPR002680">
    <property type="entry name" value="AOX"/>
</dbReference>
<comment type="caution">
    <text evidence="15">The sequence shown here is derived from an EMBL/GenBank/DDBJ whole genome shotgun (WGS) entry which is preliminary data.</text>
</comment>
<keyword evidence="6 13" id="KW-0812">Transmembrane</keyword>
<evidence type="ECO:0000256" key="6">
    <source>
        <dbReference type="ARBA" id="ARBA00022692"/>
    </source>
</evidence>
<dbReference type="GO" id="GO:0009916">
    <property type="term" value="F:alternative oxidase activity"/>
    <property type="evidence" value="ECO:0007669"/>
    <property type="project" value="UniProtKB-UniRule"/>
</dbReference>
<dbReference type="AlphaFoldDB" id="A0AAV6JJX8"/>
<dbReference type="PANTHER" id="PTHR31803">
    <property type="entry name" value="ALTERNATIVE OXIDASE"/>
    <property type="match status" value="1"/>
</dbReference>
<dbReference type="EMBL" id="JACTNZ010000007">
    <property type="protein sequence ID" value="KAG5540437.1"/>
    <property type="molecule type" value="Genomic_DNA"/>
</dbReference>
<dbReference type="Gene3D" id="1.20.1260.140">
    <property type="entry name" value="Alternative oxidase"/>
    <property type="match status" value="1"/>
</dbReference>
<name>A0AAV6JJX8_9ERIC</name>
<dbReference type="Proteomes" id="UP000823749">
    <property type="component" value="Chromosome 7"/>
</dbReference>
<dbReference type="GO" id="GO:0010230">
    <property type="term" value="P:alternative respiration"/>
    <property type="evidence" value="ECO:0007669"/>
    <property type="project" value="TreeGrafter"/>
</dbReference>
<evidence type="ECO:0000256" key="5">
    <source>
        <dbReference type="ARBA" id="ARBA00022660"/>
    </source>
</evidence>
<keyword evidence="10 13" id="KW-0560">Oxidoreductase</keyword>
<keyword evidence="7 13" id="KW-0479">Metal-binding</keyword>
<evidence type="ECO:0000256" key="12">
    <source>
        <dbReference type="ARBA" id="ARBA00023136"/>
    </source>
</evidence>
<keyword evidence="11 13" id="KW-0408">Iron</keyword>
<dbReference type="GO" id="GO:0046872">
    <property type="term" value="F:metal ion binding"/>
    <property type="evidence" value="ECO:0007669"/>
    <property type="project" value="UniProtKB-UniRule"/>
</dbReference>
<dbReference type="GO" id="GO:0098803">
    <property type="term" value="C:respiratory chain complex"/>
    <property type="evidence" value="ECO:0007669"/>
    <property type="project" value="UniProtKB-UniRule"/>
</dbReference>
<dbReference type="Pfam" id="PF01786">
    <property type="entry name" value="AOX"/>
    <property type="match status" value="1"/>
</dbReference>
<evidence type="ECO:0000256" key="3">
    <source>
        <dbReference type="ARBA" id="ARBA00008388"/>
    </source>
</evidence>
<dbReference type="EMBL" id="JACTNZ010000007">
    <property type="protein sequence ID" value="KAG5540438.1"/>
    <property type="molecule type" value="Genomic_DNA"/>
</dbReference>
<evidence type="ECO:0000313" key="15">
    <source>
        <dbReference type="EMBL" id="KAG5540438.1"/>
    </source>
</evidence>
<dbReference type="InterPro" id="IPR038659">
    <property type="entry name" value="AOX_sf"/>
</dbReference>
<protein>
    <recommendedName>
        <fullName evidence="13">Ubiquinol oxidase</fullName>
        <ecNumber evidence="13">1.10.3.11</ecNumber>
    </recommendedName>
</protein>
<dbReference type="CDD" id="cd01053">
    <property type="entry name" value="AOX"/>
    <property type="match status" value="1"/>
</dbReference>
<evidence type="ECO:0000256" key="13">
    <source>
        <dbReference type="RuleBase" id="RU003779"/>
    </source>
</evidence>
<keyword evidence="4" id="KW-0813">Transport</keyword>
<keyword evidence="16" id="KW-1185">Reference proteome</keyword>
<organism evidence="15 16">
    <name type="scientific">Rhododendron griersonianum</name>
    <dbReference type="NCBI Taxonomy" id="479676"/>
    <lineage>
        <taxon>Eukaryota</taxon>
        <taxon>Viridiplantae</taxon>
        <taxon>Streptophyta</taxon>
        <taxon>Embryophyta</taxon>
        <taxon>Tracheophyta</taxon>
        <taxon>Spermatophyta</taxon>
        <taxon>Magnoliopsida</taxon>
        <taxon>eudicotyledons</taxon>
        <taxon>Gunneridae</taxon>
        <taxon>Pentapetalae</taxon>
        <taxon>asterids</taxon>
        <taxon>Ericales</taxon>
        <taxon>Ericaceae</taxon>
        <taxon>Ericoideae</taxon>
        <taxon>Rhodoreae</taxon>
        <taxon>Rhododendron</taxon>
    </lineage>
</organism>
<evidence type="ECO:0000256" key="9">
    <source>
        <dbReference type="ARBA" id="ARBA00022989"/>
    </source>
</evidence>
<dbReference type="GO" id="GO:0106292">
    <property type="term" value="F:superoxide-generating NADPH oxidase activity"/>
    <property type="evidence" value="ECO:0007669"/>
    <property type="project" value="UniProtKB-ARBA"/>
</dbReference>
<evidence type="ECO:0000256" key="2">
    <source>
        <dbReference type="ARBA" id="ARBA00004370"/>
    </source>
</evidence>
<feature type="region of interest" description="Disordered" evidence="14">
    <location>
        <begin position="61"/>
        <end position="84"/>
    </location>
</feature>
<dbReference type="GO" id="GO:0005739">
    <property type="term" value="C:mitochondrion"/>
    <property type="evidence" value="ECO:0007669"/>
    <property type="project" value="TreeGrafter"/>
</dbReference>
<comment type="subcellular location">
    <subcellularLocation>
        <location evidence="2">Membrane</location>
    </subcellularLocation>
</comment>
<gene>
    <name evidence="15" type="ORF">RHGRI_020598</name>
</gene>
<evidence type="ECO:0000256" key="1">
    <source>
        <dbReference type="ARBA" id="ARBA00001192"/>
    </source>
</evidence>
<evidence type="ECO:0000256" key="7">
    <source>
        <dbReference type="ARBA" id="ARBA00022723"/>
    </source>
</evidence>
<evidence type="ECO:0000256" key="4">
    <source>
        <dbReference type="ARBA" id="ARBA00022448"/>
    </source>
</evidence>
<dbReference type="EC" id="1.10.3.11" evidence="13"/>
<comment type="catalytic activity">
    <reaction evidence="1 13">
        <text>2 a ubiquinol + O2 = 2 a ubiquinone + 2 H2O</text>
        <dbReference type="Rhea" id="RHEA:30255"/>
        <dbReference type="Rhea" id="RHEA-COMP:9565"/>
        <dbReference type="Rhea" id="RHEA-COMP:9566"/>
        <dbReference type="ChEBI" id="CHEBI:15377"/>
        <dbReference type="ChEBI" id="CHEBI:15379"/>
        <dbReference type="ChEBI" id="CHEBI:16389"/>
        <dbReference type="ChEBI" id="CHEBI:17976"/>
        <dbReference type="EC" id="1.10.3.11"/>
    </reaction>
</comment>
<evidence type="ECO:0000313" key="16">
    <source>
        <dbReference type="Proteomes" id="UP000823749"/>
    </source>
</evidence>
<evidence type="ECO:0000256" key="10">
    <source>
        <dbReference type="ARBA" id="ARBA00023002"/>
    </source>
</evidence>
<proteinExistence type="inferred from homology"/>
<comment type="cofactor">
    <cofactor evidence="13">
        <name>Fe cation</name>
        <dbReference type="ChEBI" id="CHEBI:24875"/>
    </cofactor>
    <text evidence="13">Binds 2 iron ions per subunit.</text>
</comment>
<sequence>MSRSATTKMSGLLLRQLGPWFFSTSSLGPVMREASTFSRPLGMEWVRIPMLEARKFSNLASSAGKDEEKAAEPPSAAVGKMSGGGGDEKAIVSYWGVAPPQFTKEDGSHGGGTVSGDLSKKKTYDDGGCCVEMQPWESYKPDLTIDVNKHHEPTNFMENLLSGQSKLSNIPPTCSFSHNIFMVMVEWWWRCSDGSGGGWSGGGGGDGGGVVWYWWSGGASGGGVVAVEGGGVVEVMVVEVERWNWSCDGGGVVELVVVMWWRSGGGGGSGGGVVMRRHMCHAMLLETVAAVPGMVGGMLLHCKSLRRFEHSGGWIKALLEEAVNERMHLMTFVEIAKPQWYERALVFAVQGVFFNAYFLAYFASPKLAHRIVGYLEGEAVNSYTKFLNDLEKGDFEDVPAPAIAIDYWRLPPESTLKDVVTVIRADEAHHRDLNHFVSDIQCQGRELRQYPAPIGYH</sequence>
<dbReference type="PANTHER" id="PTHR31803:SF7">
    <property type="entry name" value="UBIQUINOL OXIDASE 3, MITOCHONDRIAL"/>
    <property type="match status" value="1"/>
</dbReference>
<evidence type="ECO:0000256" key="8">
    <source>
        <dbReference type="ARBA" id="ARBA00022982"/>
    </source>
</evidence>
<comment type="similarity">
    <text evidence="3 13">Belongs to the alternative oxidase family.</text>
</comment>
<accession>A0AAV6JJX8</accession>